<keyword evidence="4" id="KW-1185">Reference proteome</keyword>
<proteinExistence type="predicted"/>
<dbReference type="RefSeq" id="WP_337715144.1">
    <property type="nucleotide sequence ID" value="NZ_JBBEGL010000005.1"/>
</dbReference>
<dbReference type="PROSITE" id="PS50937">
    <property type="entry name" value="HTH_MERR_2"/>
    <property type="match status" value="1"/>
</dbReference>
<reference evidence="3 4" key="1">
    <citation type="submission" date="2024-03" db="EMBL/GenBank/DDBJ databases">
        <title>Actinomycetospora sp. OC33-EN06, a novel actinomycete isolated from wild orchid (Aerides multiflora).</title>
        <authorList>
            <person name="Suriyachadkun C."/>
        </authorList>
    </citation>
    <scope>NUCLEOTIDE SEQUENCE [LARGE SCALE GENOMIC DNA]</scope>
    <source>
        <strain evidence="3 4">OC33-EN06</strain>
    </source>
</reference>
<dbReference type="Proteomes" id="UP001370100">
    <property type="component" value="Unassembled WGS sequence"/>
</dbReference>
<keyword evidence="1" id="KW-0238">DNA-binding</keyword>
<dbReference type="EMBL" id="JBBEGL010000005">
    <property type="protein sequence ID" value="MEJ2888511.1"/>
    <property type="molecule type" value="Genomic_DNA"/>
</dbReference>
<dbReference type="Gene3D" id="1.10.1660.10">
    <property type="match status" value="1"/>
</dbReference>
<feature type="domain" description="HTH merR-type" evidence="2">
    <location>
        <begin position="1"/>
        <end position="68"/>
    </location>
</feature>
<dbReference type="SMART" id="SM00422">
    <property type="entry name" value="HTH_MERR"/>
    <property type="match status" value="1"/>
</dbReference>
<gene>
    <name evidence="3" type="ORF">WCD41_18785</name>
</gene>
<dbReference type="SUPFAM" id="SSF46955">
    <property type="entry name" value="Putative DNA-binding domain"/>
    <property type="match status" value="1"/>
</dbReference>
<dbReference type="PANTHER" id="PTHR30204">
    <property type="entry name" value="REDOX-CYCLING DRUG-SENSING TRANSCRIPTIONAL ACTIVATOR SOXR"/>
    <property type="match status" value="1"/>
</dbReference>
<dbReference type="PANTHER" id="PTHR30204:SF98">
    <property type="entry name" value="HTH-TYPE TRANSCRIPTIONAL REGULATOR ADHR"/>
    <property type="match status" value="1"/>
</dbReference>
<protein>
    <submittedName>
        <fullName evidence="3">MerR family transcriptional regulator</fullName>
    </submittedName>
</protein>
<organism evidence="3 4">
    <name type="scientific">Actinomycetospora aeridis</name>
    <dbReference type="NCBI Taxonomy" id="3129231"/>
    <lineage>
        <taxon>Bacteria</taxon>
        <taxon>Bacillati</taxon>
        <taxon>Actinomycetota</taxon>
        <taxon>Actinomycetes</taxon>
        <taxon>Pseudonocardiales</taxon>
        <taxon>Pseudonocardiaceae</taxon>
        <taxon>Actinomycetospora</taxon>
    </lineage>
</organism>
<evidence type="ECO:0000259" key="2">
    <source>
        <dbReference type="PROSITE" id="PS50937"/>
    </source>
</evidence>
<sequence>MGELSRRSGVSVPSIKYYLREGMLPAGERTGPNQADYGEDHVRRLRLVRALLDVGGLSVAAAKEVLAAVDGEVSLYEALGAAQDALVSVPEGAEDEASSTARARVDDLVARRGWSVTEENPGRRAAADVLAAYTRLGWPQFGEAIDDYAEAMEQLARREVESVLASGSDDGRERAVEGAVTGTVLGGSLLLALRVMAQADASARLLGEDGTDKSAADR</sequence>
<name>A0ABU8NA29_9PSEU</name>
<evidence type="ECO:0000256" key="1">
    <source>
        <dbReference type="ARBA" id="ARBA00023125"/>
    </source>
</evidence>
<dbReference type="InterPro" id="IPR009061">
    <property type="entry name" value="DNA-bd_dom_put_sf"/>
</dbReference>
<dbReference type="InterPro" id="IPR000551">
    <property type="entry name" value="MerR-type_HTH_dom"/>
</dbReference>
<comment type="caution">
    <text evidence="3">The sequence shown here is derived from an EMBL/GenBank/DDBJ whole genome shotgun (WGS) entry which is preliminary data.</text>
</comment>
<accession>A0ABU8NA29</accession>
<evidence type="ECO:0000313" key="3">
    <source>
        <dbReference type="EMBL" id="MEJ2888511.1"/>
    </source>
</evidence>
<dbReference type="Pfam" id="PF13411">
    <property type="entry name" value="MerR_1"/>
    <property type="match status" value="1"/>
</dbReference>
<evidence type="ECO:0000313" key="4">
    <source>
        <dbReference type="Proteomes" id="UP001370100"/>
    </source>
</evidence>
<dbReference type="InterPro" id="IPR047057">
    <property type="entry name" value="MerR_fam"/>
</dbReference>